<evidence type="ECO:0000313" key="3">
    <source>
        <dbReference type="Proteomes" id="UP001107558"/>
    </source>
</evidence>
<dbReference type="AlphaFoldDB" id="A0A9J6BEV6"/>
<sequence length="68" mass="7492">MFSDGDNLRLNFAATQDDGSDKSLSIETDLAKDIEERMDESGGAGNQNEQSNAVEEEVENGSRRRGRK</sequence>
<dbReference type="Proteomes" id="UP001107558">
    <property type="component" value="Chromosome 4"/>
</dbReference>
<proteinExistence type="predicted"/>
<evidence type="ECO:0000256" key="1">
    <source>
        <dbReference type="SAM" id="MobiDB-lite"/>
    </source>
</evidence>
<comment type="caution">
    <text evidence="2">The sequence shown here is derived from an EMBL/GenBank/DDBJ whole genome shotgun (WGS) entry which is preliminary data.</text>
</comment>
<evidence type="ECO:0000313" key="2">
    <source>
        <dbReference type="EMBL" id="KAG5668396.1"/>
    </source>
</evidence>
<protein>
    <submittedName>
        <fullName evidence="2">Uncharacterized protein</fullName>
    </submittedName>
</protein>
<name>A0A9J6BEV6_POLVA</name>
<keyword evidence="3" id="KW-1185">Reference proteome</keyword>
<organism evidence="2 3">
    <name type="scientific">Polypedilum vanderplanki</name>
    <name type="common">Sleeping chironomid midge</name>
    <dbReference type="NCBI Taxonomy" id="319348"/>
    <lineage>
        <taxon>Eukaryota</taxon>
        <taxon>Metazoa</taxon>
        <taxon>Ecdysozoa</taxon>
        <taxon>Arthropoda</taxon>
        <taxon>Hexapoda</taxon>
        <taxon>Insecta</taxon>
        <taxon>Pterygota</taxon>
        <taxon>Neoptera</taxon>
        <taxon>Endopterygota</taxon>
        <taxon>Diptera</taxon>
        <taxon>Nematocera</taxon>
        <taxon>Chironomoidea</taxon>
        <taxon>Chironomidae</taxon>
        <taxon>Chironominae</taxon>
        <taxon>Polypedilum</taxon>
        <taxon>Polypedilum</taxon>
    </lineage>
</organism>
<gene>
    <name evidence="2" type="ORF">PVAND_016336</name>
</gene>
<accession>A0A9J6BEV6</accession>
<feature type="region of interest" description="Disordered" evidence="1">
    <location>
        <begin position="1"/>
        <end position="68"/>
    </location>
</feature>
<reference evidence="2" key="1">
    <citation type="submission" date="2021-03" db="EMBL/GenBank/DDBJ databases">
        <title>Chromosome level genome of the anhydrobiotic midge Polypedilum vanderplanki.</title>
        <authorList>
            <person name="Yoshida Y."/>
            <person name="Kikawada T."/>
            <person name="Gusev O."/>
        </authorList>
    </citation>
    <scope>NUCLEOTIDE SEQUENCE</scope>
    <source>
        <strain evidence="2">NIAS01</strain>
        <tissue evidence="2">Whole body or cell culture</tissue>
    </source>
</reference>
<dbReference type="EMBL" id="JADBJN010000004">
    <property type="protein sequence ID" value="KAG5668396.1"/>
    <property type="molecule type" value="Genomic_DNA"/>
</dbReference>